<organism evidence="1 2">
    <name type="scientific">Bombilactobacillus thymidiniphilus</name>
    <dbReference type="NCBI Taxonomy" id="2923363"/>
    <lineage>
        <taxon>Bacteria</taxon>
        <taxon>Bacillati</taxon>
        <taxon>Bacillota</taxon>
        <taxon>Bacilli</taxon>
        <taxon>Lactobacillales</taxon>
        <taxon>Lactobacillaceae</taxon>
        <taxon>Bombilactobacillus</taxon>
    </lineage>
</organism>
<reference evidence="1 2" key="1">
    <citation type="journal article" date="2022" name="Int. J. Syst. Evol. Microbiol.">
        <title>Apilactobacillus apisilvae sp. nov., Nicolia spurrieriana gen. nov. sp. nov., Bombilactobacillus folatiphilus sp. nov. and Bombilactobacillus thymidiniphilus sp. nov., four new lactic acid bacterial isolates from stingless bees Tetragonula carbonaria and Austroplebeia australis.</title>
        <authorList>
            <person name="Oliphant S.A."/>
            <person name="Watson-Haigh N.S."/>
            <person name="Sumby K.M."/>
            <person name="Gardner J."/>
            <person name="Groom S."/>
            <person name="Jiranek V."/>
        </authorList>
    </citation>
    <scope>NUCLEOTIDE SEQUENCE [LARGE SCALE GENOMIC DNA]</scope>
    <source>
        <strain evidence="1 2">SG4_A1</strain>
    </source>
</reference>
<dbReference type="Pfam" id="PF01263">
    <property type="entry name" value="Aldose_epim"/>
    <property type="match status" value="1"/>
</dbReference>
<dbReference type="InterPro" id="IPR014718">
    <property type="entry name" value="GH-type_carb-bd"/>
</dbReference>
<proteinExistence type="predicted"/>
<protein>
    <submittedName>
        <fullName evidence="1">Aldose 1-epimerase family protein</fullName>
    </submittedName>
</protein>
<evidence type="ECO:0000313" key="2">
    <source>
        <dbReference type="Proteomes" id="UP000831947"/>
    </source>
</evidence>
<dbReference type="Gene3D" id="2.70.98.10">
    <property type="match status" value="1"/>
</dbReference>
<dbReference type="InterPro" id="IPR011013">
    <property type="entry name" value="Gal_mutarotase_sf_dom"/>
</dbReference>
<evidence type="ECO:0000313" key="1">
    <source>
        <dbReference type="EMBL" id="UQS83700.1"/>
    </source>
</evidence>
<dbReference type="Proteomes" id="UP000831947">
    <property type="component" value="Chromosome"/>
</dbReference>
<dbReference type="CDD" id="cd09024">
    <property type="entry name" value="Aldose_epim_lacX"/>
    <property type="match status" value="1"/>
</dbReference>
<dbReference type="InterPro" id="IPR037481">
    <property type="entry name" value="LacX"/>
</dbReference>
<dbReference type="RefSeq" id="WP_249512885.1">
    <property type="nucleotide sequence ID" value="NZ_CP093365.1"/>
</dbReference>
<accession>A0ABY4PDQ3</accession>
<dbReference type="SUPFAM" id="SSF74650">
    <property type="entry name" value="Galactose mutarotase-like"/>
    <property type="match status" value="1"/>
</dbReference>
<keyword evidence="2" id="KW-1185">Reference proteome</keyword>
<sequence length="284" mass="32437">MTEVRLSNDQLQVAIESFGAQIISVFDQNKRERIWQADPKIWGRHAPILFPIVGRLVDDQYVYQGQTYHLTQHGFARDQEFNIIAQNKTSVTFELRQLQLQKDYPFCYSLQISYELYANIIQVSYNVQNLSIADLMYFSIGGHPAFNFAYRSKMAQLRFAKPESMRELGFTADNLVDISIAKAVPSIMDLSAQSFVNDTHIFQNAVNNIVALVQDGQTQVTLTTNAPYIGVWSPYDTPADFVCIEPWWGVADTVNNDGQLGHKFGINQLQPKQVFNAFWQVCFN</sequence>
<dbReference type="EMBL" id="CP093365">
    <property type="protein sequence ID" value="UQS83700.1"/>
    <property type="molecule type" value="Genomic_DNA"/>
</dbReference>
<name>A0ABY4PDQ3_9LACO</name>
<gene>
    <name evidence="1" type="ORF">MOO47_00415</name>
</gene>
<dbReference type="InterPro" id="IPR008183">
    <property type="entry name" value="Aldose_1/G6P_1-epimerase"/>
</dbReference>